<dbReference type="PANTHER" id="PTHR30203">
    <property type="entry name" value="OUTER MEMBRANE CATION EFFLUX PROTEIN"/>
    <property type="match status" value="1"/>
</dbReference>
<gene>
    <name evidence="3" type="ORF">DIT97_19155</name>
</gene>
<dbReference type="Proteomes" id="UP000263642">
    <property type="component" value="Unassembled WGS sequence"/>
</dbReference>
<evidence type="ECO:0000256" key="2">
    <source>
        <dbReference type="SAM" id="MobiDB-lite"/>
    </source>
</evidence>
<accession>A0A3D3R896</accession>
<dbReference type="AlphaFoldDB" id="A0A3D3R896"/>
<dbReference type="EMBL" id="DQAY01000115">
    <property type="protein sequence ID" value="HCO25035.1"/>
    <property type="molecule type" value="Genomic_DNA"/>
</dbReference>
<name>A0A3D3R896_9PLAN</name>
<evidence type="ECO:0008006" key="5">
    <source>
        <dbReference type="Google" id="ProtNLM"/>
    </source>
</evidence>
<dbReference type="GO" id="GO:0015562">
    <property type="term" value="F:efflux transmembrane transporter activity"/>
    <property type="evidence" value="ECO:0007669"/>
    <property type="project" value="InterPro"/>
</dbReference>
<dbReference type="PROSITE" id="PS51257">
    <property type="entry name" value="PROKAR_LIPOPROTEIN"/>
    <property type="match status" value="1"/>
</dbReference>
<feature type="compositionally biased region" description="Polar residues" evidence="2">
    <location>
        <begin position="58"/>
        <end position="70"/>
    </location>
</feature>
<sequence length="505" mass="55932">MEGRMKTGFPVTVGLLTALISGCASSPERQISDLGESNPVSIAIRESSPVKVKMEEPSQLSASTESPTKQVSHEQAEELPFAEYEIPLLPGSGAPEAHQQTAYSLSDLESLAQANNPTLIQSAAQVEASRGAAYQAGLYPNPVVGYASDQIGIDGTAGELQGGFVSQEFVTGGKLKLSRAKWTQQVCIAETNLSAQYTRVLNDVRIHFYRTLAAQQMVSVHNQLLANSEDNLQTHKEMLNLGQTNQAGLLQAEVDLHRARLKQMAAQNNLEQEWRDLVAMVGVPDLQCTTLKGSLEPTTEEYDWSSAMHQLLENSPEIVAAWERVQHDEITVERERVQPIPNVLLNVDFGHNFETNNNVAGVTAGLPLPVFDRNQGTVDQALADLNQSRANVKRLELSLMSKLSDKYRDYRTARQHVETYRSEMLPKAKEAYDLLHESYKRRRAPWPEVLMAQKIYYDLQAEYIMSQLQYHESEIAIRGMLLTGGLEVPSAPMSGGHIDAVPKPR</sequence>
<reference evidence="3 4" key="1">
    <citation type="journal article" date="2018" name="Nat. Biotechnol.">
        <title>A standardized bacterial taxonomy based on genome phylogeny substantially revises the tree of life.</title>
        <authorList>
            <person name="Parks D.H."/>
            <person name="Chuvochina M."/>
            <person name="Waite D.W."/>
            <person name="Rinke C."/>
            <person name="Skarshewski A."/>
            <person name="Chaumeil P.A."/>
            <person name="Hugenholtz P."/>
        </authorList>
    </citation>
    <scope>NUCLEOTIDE SEQUENCE [LARGE SCALE GENOMIC DNA]</scope>
    <source>
        <strain evidence="3">UBA9375</strain>
    </source>
</reference>
<evidence type="ECO:0000256" key="1">
    <source>
        <dbReference type="ARBA" id="ARBA00007613"/>
    </source>
</evidence>
<organism evidence="3 4">
    <name type="scientific">Gimesia maris</name>
    <dbReference type="NCBI Taxonomy" id="122"/>
    <lineage>
        <taxon>Bacteria</taxon>
        <taxon>Pseudomonadati</taxon>
        <taxon>Planctomycetota</taxon>
        <taxon>Planctomycetia</taxon>
        <taxon>Planctomycetales</taxon>
        <taxon>Planctomycetaceae</taxon>
        <taxon>Gimesia</taxon>
    </lineage>
</organism>
<dbReference type="SUPFAM" id="SSF56954">
    <property type="entry name" value="Outer membrane efflux proteins (OEP)"/>
    <property type="match status" value="1"/>
</dbReference>
<evidence type="ECO:0000313" key="3">
    <source>
        <dbReference type="EMBL" id="HCO25035.1"/>
    </source>
</evidence>
<comment type="caution">
    <text evidence="3">The sequence shown here is derived from an EMBL/GenBank/DDBJ whole genome shotgun (WGS) entry which is preliminary data.</text>
</comment>
<dbReference type="PANTHER" id="PTHR30203:SF24">
    <property type="entry name" value="BLR4935 PROTEIN"/>
    <property type="match status" value="1"/>
</dbReference>
<evidence type="ECO:0000313" key="4">
    <source>
        <dbReference type="Proteomes" id="UP000263642"/>
    </source>
</evidence>
<feature type="region of interest" description="Disordered" evidence="2">
    <location>
        <begin position="26"/>
        <end position="76"/>
    </location>
</feature>
<dbReference type="InterPro" id="IPR010131">
    <property type="entry name" value="MdtP/NodT-like"/>
</dbReference>
<proteinExistence type="inferred from homology"/>
<dbReference type="InterPro" id="IPR003423">
    <property type="entry name" value="OMP_efflux"/>
</dbReference>
<protein>
    <recommendedName>
        <fullName evidence="5">Cobalt-zinc-cadmium resistance protein CzcC</fullName>
    </recommendedName>
</protein>
<comment type="similarity">
    <text evidence="1">Belongs to the outer membrane factor (OMF) (TC 1.B.17) family.</text>
</comment>
<dbReference type="Gene3D" id="1.20.1600.10">
    <property type="entry name" value="Outer membrane efflux proteins (OEP)"/>
    <property type="match status" value="1"/>
</dbReference>
<dbReference type="Pfam" id="PF02321">
    <property type="entry name" value="OEP"/>
    <property type="match status" value="2"/>
</dbReference>